<dbReference type="Gene3D" id="1.20.1270.240">
    <property type="match status" value="1"/>
</dbReference>
<dbReference type="InterPro" id="IPR016477">
    <property type="entry name" value="Fructo-/Ketosamine-3-kinase"/>
</dbReference>
<evidence type="ECO:0000256" key="1">
    <source>
        <dbReference type="PIRNR" id="PIRNR006221"/>
    </source>
</evidence>
<keyword evidence="1" id="KW-0808">Transferase</keyword>
<comment type="similarity">
    <text evidence="1">Belongs to the fructosamine kinase family.</text>
</comment>
<sequence>MSVEPGGVGDGVRLADDPDLLVKRRVDAPPGYFAVEAAGLRWLQVPGGVPVVRPVAVHDDALVLPRLTEVAPTAGAAEELGRRLAVTHAAGAPHLGSPPAGWEGDGYIGPLVLPLRAGTDWAPWYAEHRLLPYLRLAHDTGAVTAEQSAVVGRVLDRLVADPGAGGAAEPVARLHGDLWNGNVLWTAEGVVLVDPAAHGGHRETDLAMLALFDLPHLTRVLAAYDEAAPLAEGWQERVGLHQLHPLLVHAALFGGGYGSQAAEVAARYA</sequence>
<dbReference type="PIRSF" id="PIRSF006221">
    <property type="entry name" value="Ketosamine-3-kinase"/>
    <property type="match status" value="1"/>
</dbReference>
<dbReference type="EMBL" id="JBHSLD010000009">
    <property type="protein sequence ID" value="MFC5381362.1"/>
    <property type="molecule type" value="Genomic_DNA"/>
</dbReference>
<dbReference type="Gene3D" id="1.10.510.10">
    <property type="entry name" value="Transferase(Phosphotransferase) domain 1"/>
    <property type="match status" value="1"/>
</dbReference>
<dbReference type="Pfam" id="PF03881">
    <property type="entry name" value="Fructosamin_kin"/>
    <property type="match status" value="1"/>
</dbReference>
<reference evidence="3" key="1">
    <citation type="journal article" date="2019" name="Int. J. Syst. Evol. Microbiol.">
        <title>The Global Catalogue of Microorganisms (GCM) 10K type strain sequencing project: providing services to taxonomists for standard genome sequencing and annotation.</title>
        <authorList>
            <consortium name="The Broad Institute Genomics Platform"/>
            <consortium name="The Broad Institute Genome Sequencing Center for Infectious Disease"/>
            <person name="Wu L."/>
            <person name="Ma J."/>
        </authorList>
    </citation>
    <scope>NUCLEOTIDE SEQUENCE [LARGE SCALE GENOMIC DNA]</scope>
    <source>
        <strain evidence="3">CCUG 43114</strain>
    </source>
</reference>
<accession>A0ABW0GNP3</accession>
<dbReference type="RefSeq" id="WP_340269253.1">
    <property type="nucleotide sequence ID" value="NZ_JBBEOG010000004.1"/>
</dbReference>
<dbReference type="PANTHER" id="PTHR12149:SF8">
    <property type="entry name" value="PROTEIN-RIBULOSAMINE 3-KINASE"/>
    <property type="match status" value="1"/>
</dbReference>
<dbReference type="Gene3D" id="3.30.200.20">
    <property type="entry name" value="Phosphorylase Kinase, domain 1"/>
    <property type="match status" value="1"/>
</dbReference>
<protein>
    <submittedName>
        <fullName evidence="2">Fructosamine kinase family protein</fullName>
    </submittedName>
</protein>
<proteinExistence type="inferred from homology"/>
<dbReference type="Proteomes" id="UP001596122">
    <property type="component" value="Unassembled WGS sequence"/>
</dbReference>
<dbReference type="PANTHER" id="PTHR12149">
    <property type="entry name" value="FRUCTOSAMINE 3 KINASE-RELATED PROTEIN"/>
    <property type="match status" value="1"/>
</dbReference>
<keyword evidence="1 2" id="KW-0418">Kinase</keyword>
<gene>
    <name evidence="2" type="ORF">ACFPJ6_11210</name>
</gene>
<keyword evidence="3" id="KW-1185">Reference proteome</keyword>
<dbReference type="InterPro" id="IPR011009">
    <property type="entry name" value="Kinase-like_dom_sf"/>
</dbReference>
<comment type="caution">
    <text evidence="2">The sequence shown here is derived from an EMBL/GenBank/DDBJ whole genome shotgun (WGS) entry which is preliminary data.</text>
</comment>
<organism evidence="2 3">
    <name type="scientific">Aquipuribacter nitratireducens</name>
    <dbReference type="NCBI Taxonomy" id="650104"/>
    <lineage>
        <taxon>Bacteria</taxon>
        <taxon>Bacillati</taxon>
        <taxon>Actinomycetota</taxon>
        <taxon>Actinomycetes</taxon>
        <taxon>Micrococcales</taxon>
        <taxon>Intrasporangiaceae</taxon>
        <taxon>Aquipuribacter</taxon>
    </lineage>
</organism>
<name>A0ABW0GNP3_9MICO</name>
<evidence type="ECO:0000313" key="3">
    <source>
        <dbReference type="Proteomes" id="UP001596122"/>
    </source>
</evidence>
<dbReference type="GO" id="GO:0016301">
    <property type="term" value="F:kinase activity"/>
    <property type="evidence" value="ECO:0007669"/>
    <property type="project" value="UniProtKB-KW"/>
</dbReference>
<dbReference type="SUPFAM" id="SSF56112">
    <property type="entry name" value="Protein kinase-like (PK-like)"/>
    <property type="match status" value="1"/>
</dbReference>
<evidence type="ECO:0000313" key="2">
    <source>
        <dbReference type="EMBL" id="MFC5381362.1"/>
    </source>
</evidence>